<evidence type="ECO:0000313" key="1">
    <source>
        <dbReference type="EMBL" id="XBY45807.1"/>
    </source>
</evidence>
<protein>
    <submittedName>
        <fullName evidence="1">Uncharacterized protein</fullName>
    </submittedName>
</protein>
<dbReference type="AlphaFoldDB" id="A0AAU7XDI2"/>
<name>A0AAU7XDI2_9HYPH</name>
<proteinExistence type="predicted"/>
<organism evidence="1">
    <name type="scientific">Methyloraptor flagellatus</name>
    <dbReference type="NCBI Taxonomy" id="3162530"/>
    <lineage>
        <taxon>Bacteria</taxon>
        <taxon>Pseudomonadati</taxon>
        <taxon>Pseudomonadota</taxon>
        <taxon>Alphaproteobacteria</taxon>
        <taxon>Hyphomicrobiales</taxon>
        <taxon>Ancalomicrobiaceae</taxon>
        <taxon>Methyloraptor</taxon>
    </lineage>
</organism>
<dbReference type="KEGG" id="mflg:ABS361_05980"/>
<dbReference type="EMBL" id="CP158568">
    <property type="protein sequence ID" value="XBY45807.1"/>
    <property type="molecule type" value="Genomic_DNA"/>
</dbReference>
<dbReference type="RefSeq" id="WP_407050902.1">
    <property type="nucleotide sequence ID" value="NZ_CP158568.1"/>
</dbReference>
<accession>A0AAU7XDI2</accession>
<sequence length="62" mass="6711">MTIDSETETLEDIADDRADGFVAVYVDPRGRARAALVPGERQPRFAPRVSLADPAVFAGTIH</sequence>
<reference evidence="1" key="1">
    <citation type="submission" date="2024-06" db="EMBL/GenBank/DDBJ databases">
        <title>Methylostella associata gen. nov., sp. nov., a novel Ancalomicrobiaceae-affiliated facultatively methylotrophic bacteria that feed on methanotrophs of the genus Methylococcus.</title>
        <authorList>
            <person name="Saltykova V."/>
            <person name="Danilova O.V."/>
            <person name="Oshkin I.Y."/>
            <person name="Belova S.E."/>
            <person name="Pimenov N.V."/>
            <person name="Dedysh S.N."/>
        </authorList>
    </citation>
    <scope>NUCLEOTIDE SEQUENCE</scope>
    <source>
        <strain evidence="1">S20</strain>
    </source>
</reference>
<gene>
    <name evidence="1" type="ORF">ABS361_05980</name>
</gene>